<accession>A0A644Y3M0</accession>
<name>A0A644Y3M0_9ZZZZ</name>
<sequence>MRADSFMDFALINPLLNKHIKHIKLMNLKGSHVLLLLFLTNLLFLSCSDEKDILKLDAESLKQTSWGGQHIESYNGGENVLYSEVGIIFYTTETGQYDLKYETDLEPSITKFEYFVDGKLLFIKKNISLGGYWMLVEKSKDKMVLEQSSGGEYSYKATLVLERRY</sequence>
<proteinExistence type="predicted"/>
<evidence type="ECO:0008006" key="2">
    <source>
        <dbReference type="Google" id="ProtNLM"/>
    </source>
</evidence>
<organism evidence="1">
    <name type="scientific">bioreactor metagenome</name>
    <dbReference type="NCBI Taxonomy" id="1076179"/>
    <lineage>
        <taxon>unclassified sequences</taxon>
        <taxon>metagenomes</taxon>
        <taxon>ecological metagenomes</taxon>
    </lineage>
</organism>
<reference evidence="1" key="1">
    <citation type="submission" date="2019-08" db="EMBL/GenBank/DDBJ databases">
        <authorList>
            <person name="Kucharzyk K."/>
            <person name="Murdoch R.W."/>
            <person name="Higgins S."/>
            <person name="Loffler F."/>
        </authorList>
    </citation>
    <scope>NUCLEOTIDE SEQUENCE</scope>
</reference>
<evidence type="ECO:0000313" key="1">
    <source>
        <dbReference type="EMBL" id="MPM22939.1"/>
    </source>
</evidence>
<gene>
    <name evidence="1" type="ORF">SDC9_69399</name>
</gene>
<dbReference type="AlphaFoldDB" id="A0A644Y3M0"/>
<comment type="caution">
    <text evidence="1">The sequence shown here is derived from an EMBL/GenBank/DDBJ whole genome shotgun (WGS) entry which is preliminary data.</text>
</comment>
<dbReference type="EMBL" id="VSSQ01003921">
    <property type="protein sequence ID" value="MPM22939.1"/>
    <property type="molecule type" value="Genomic_DNA"/>
</dbReference>
<protein>
    <recommendedName>
        <fullName evidence="2">Lipocalin-like domain-containing protein</fullName>
    </recommendedName>
</protein>